<dbReference type="GO" id="GO:0008270">
    <property type="term" value="F:zinc ion binding"/>
    <property type="evidence" value="ECO:0007669"/>
    <property type="project" value="InterPro"/>
</dbReference>
<dbReference type="Pfam" id="PF00749">
    <property type="entry name" value="tRNA-synt_1c"/>
    <property type="match status" value="1"/>
</dbReference>
<dbReference type="InterPro" id="IPR020058">
    <property type="entry name" value="Glu/Gln-tRNA-synth_Ib_cat-dom"/>
</dbReference>
<comment type="similarity">
    <text evidence="2">Belongs to the class-I aminoacyl-tRNA synthetase family. Glutamate--tRNA ligase type 1 subfamily.</text>
</comment>
<dbReference type="PANTHER" id="PTHR43311:SF2">
    <property type="entry name" value="GLUTAMATE--TRNA LIGASE, MITOCHONDRIAL-RELATED"/>
    <property type="match status" value="1"/>
</dbReference>
<dbReference type="InterPro" id="IPR049940">
    <property type="entry name" value="GluQ/Sye"/>
</dbReference>
<keyword evidence="4 11" id="KW-0436">Ligase</keyword>
<dbReference type="Gene3D" id="3.40.50.620">
    <property type="entry name" value="HUPs"/>
    <property type="match status" value="1"/>
</dbReference>
<dbReference type="InterPro" id="IPR033910">
    <property type="entry name" value="GluRS_core"/>
</dbReference>
<reference evidence="15 16" key="1">
    <citation type="journal article" date="2023" name="Elife">
        <title>Identification of key yeast species and microbe-microbe interactions impacting larval growth of Drosophila in the wild.</title>
        <authorList>
            <person name="Mure A."/>
            <person name="Sugiura Y."/>
            <person name="Maeda R."/>
            <person name="Honda K."/>
            <person name="Sakurai N."/>
            <person name="Takahashi Y."/>
            <person name="Watada M."/>
            <person name="Katoh T."/>
            <person name="Gotoh A."/>
            <person name="Gotoh Y."/>
            <person name="Taniguchi I."/>
            <person name="Nakamura K."/>
            <person name="Hayashi T."/>
            <person name="Katayama T."/>
            <person name="Uemura T."/>
            <person name="Hattori Y."/>
        </authorList>
    </citation>
    <scope>NUCLEOTIDE SEQUENCE [LARGE SCALE GENOMIC DNA]</scope>
    <source>
        <strain evidence="15 16">SC-9</strain>
    </source>
</reference>
<dbReference type="PRINTS" id="PR00987">
    <property type="entry name" value="TRNASYNTHGLU"/>
</dbReference>
<feature type="compositionally biased region" description="Low complexity" evidence="12">
    <location>
        <begin position="44"/>
        <end position="53"/>
    </location>
</feature>
<keyword evidence="6 11" id="KW-0067">ATP-binding</keyword>
<dbReference type="HAMAP" id="MF_00022">
    <property type="entry name" value="Glu_tRNA_synth_type1"/>
    <property type="match status" value="1"/>
</dbReference>
<dbReference type="CDD" id="cd00808">
    <property type="entry name" value="GluRS_core"/>
    <property type="match status" value="1"/>
</dbReference>
<dbReference type="GeneID" id="90073896"/>
<feature type="domain" description="Aminoacyl-tRNA synthetase class I anticodon-binding" evidence="14">
    <location>
        <begin position="452"/>
        <end position="575"/>
    </location>
</feature>
<dbReference type="InterPro" id="IPR004527">
    <property type="entry name" value="Glu-tRNA-ligase_bac/mito"/>
</dbReference>
<gene>
    <name evidence="15" type="ORF">DASC09_032460</name>
</gene>
<evidence type="ECO:0000256" key="7">
    <source>
        <dbReference type="ARBA" id="ARBA00022917"/>
    </source>
</evidence>
<evidence type="ECO:0000313" key="16">
    <source>
        <dbReference type="Proteomes" id="UP001360560"/>
    </source>
</evidence>
<dbReference type="FunFam" id="3.40.50.620:FF:000045">
    <property type="entry name" value="Glutamate--tRNA ligase, mitochondrial"/>
    <property type="match status" value="1"/>
</dbReference>
<evidence type="ECO:0000256" key="2">
    <source>
        <dbReference type="ARBA" id="ARBA00007894"/>
    </source>
</evidence>
<proteinExistence type="inferred from homology"/>
<dbReference type="AlphaFoldDB" id="A0AAV5QMI1"/>
<dbReference type="Proteomes" id="UP001360560">
    <property type="component" value="Unassembled WGS sequence"/>
</dbReference>
<evidence type="ECO:0000256" key="4">
    <source>
        <dbReference type="ARBA" id="ARBA00022598"/>
    </source>
</evidence>
<dbReference type="Pfam" id="PF19269">
    <property type="entry name" value="Anticodon_2"/>
    <property type="match status" value="1"/>
</dbReference>
<evidence type="ECO:0000256" key="11">
    <source>
        <dbReference type="RuleBase" id="RU363037"/>
    </source>
</evidence>
<name>A0AAV5QMI1_9ASCO</name>
<feature type="region of interest" description="Disordered" evidence="12">
    <location>
        <begin position="41"/>
        <end position="67"/>
    </location>
</feature>
<evidence type="ECO:0000256" key="1">
    <source>
        <dbReference type="ARBA" id="ARBA00004173"/>
    </source>
</evidence>
<dbReference type="InterPro" id="IPR045462">
    <property type="entry name" value="aa-tRNA-synth_I_cd-bd"/>
</dbReference>
<dbReference type="PANTHER" id="PTHR43311">
    <property type="entry name" value="GLUTAMATE--TRNA LIGASE"/>
    <property type="match status" value="1"/>
</dbReference>
<keyword evidence="8 11" id="KW-0030">Aminoacyl-tRNA synthetase</keyword>
<dbReference type="Gene3D" id="1.10.10.350">
    <property type="match status" value="1"/>
</dbReference>
<keyword evidence="16" id="KW-1185">Reference proteome</keyword>
<evidence type="ECO:0000259" key="13">
    <source>
        <dbReference type="Pfam" id="PF00749"/>
    </source>
</evidence>
<dbReference type="NCBIfam" id="TIGR00464">
    <property type="entry name" value="gltX_bact"/>
    <property type="match status" value="1"/>
</dbReference>
<organism evidence="15 16">
    <name type="scientific">Saccharomycopsis crataegensis</name>
    <dbReference type="NCBI Taxonomy" id="43959"/>
    <lineage>
        <taxon>Eukaryota</taxon>
        <taxon>Fungi</taxon>
        <taxon>Dikarya</taxon>
        <taxon>Ascomycota</taxon>
        <taxon>Saccharomycotina</taxon>
        <taxon>Saccharomycetes</taxon>
        <taxon>Saccharomycopsidaceae</taxon>
        <taxon>Saccharomycopsis</taxon>
    </lineage>
</organism>
<dbReference type="EMBL" id="BTFZ01000011">
    <property type="protein sequence ID" value="GMM35921.1"/>
    <property type="molecule type" value="Genomic_DNA"/>
</dbReference>
<dbReference type="RefSeq" id="XP_064852917.1">
    <property type="nucleotide sequence ID" value="XM_064996845.1"/>
</dbReference>
<feature type="domain" description="Glutamyl/glutaminyl-tRNA synthetase class Ib catalytic" evidence="13">
    <location>
        <begin position="68"/>
        <end position="405"/>
    </location>
</feature>
<evidence type="ECO:0000256" key="6">
    <source>
        <dbReference type="ARBA" id="ARBA00022840"/>
    </source>
</evidence>
<dbReference type="GO" id="GO:0000049">
    <property type="term" value="F:tRNA binding"/>
    <property type="evidence" value="ECO:0007669"/>
    <property type="project" value="InterPro"/>
</dbReference>
<keyword evidence="5 11" id="KW-0547">Nucleotide-binding</keyword>
<dbReference type="InterPro" id="IPR020751">
    <property type="entry name" value="aa-tRNA-synth_I_codon-bd_sub2"/>
</dbReference>
<dbReference type="GO" id="GO:0006424">
    <property type="term" value="P:glutamyl-tRNA aminoacylation"/>
    <property type="evidence" value="ECO:0007669"/>
    <property type="project" value="InterPro"/>
</dbReference>
<evidence type="ECO:0000256" key="10">
    <source>
        <dbReference type="ARBA" id="ARBA00072917"/>
    </source>
</evidence>
<evidence type="ECO:0000313" key="15">
    <source>
        <dbReference type="EMBL" id="GMM35921.1"/>
    </source>
</evidence>
<dbReference type="SUPFAM" id="SSF52374">
    <property type="entry name" value="Nucleotidylyl transferase"/>
    <property type="match status" value="1"/>
</dbReference>
<dbReference type="GO" id="GO:0004818">
    <property type="term" value="F:glutamate-tRNA ligase activity"/>
    <property type="evidence" value="ECO:0007669"/>
    <property type="project" value="UniProtKB-EC"/>
</dbReference>
<dbReference type="InterPro" id="IPR014729">
    <property type="entry name" value="Rossmann-like_a/b/a_fold"/>
</dbReference>
<protein>
    <recommendedName>
        <fullName evidence="10">Glutamate--tRNA ligase, mitochondrial</fullName>
        <ecNumber evidence="3">6.1.1.17</ecNumber>
    </recommendedName>
    <alternativeName>
        <fullName evidence="9">Glutamyl-tRNA synthetase</fullName>
    </alternativeName>
</protein>
<evidence type="ECO:0000256" key="3">
    <source>
        <dbReference type="ARBA" id="ARBA00012835"/>
    </source>
</evidence>
<evidence type="ECO:0000256" key="9">
    <source>
        <dbReference type="ARBA" id="ARBA00030865"/>
    </source>
</evidence>
<evidence type="ECO:0000256" key="8">
    <source>
        <dbReference type="ARBA" id="ARBA00023146"/>
    </source>
</evidence>
<dbReference type="GO" id="GO:0005524">
    <property type="term" value="F:ATP binding"/>
    <property type="evidence" value="ECO:0007669"/>
    <property type="project" value="UniProtKB-KW"/>
</dbReference>
<evidence type="ECO:0000256" key="5">
    <source>
        <dbReference type="ARBA" id="ARBA00022741"/>
    </source>
</evidence>
<accession>A0AAV5QMI1</accession>
<comment type="subcellular location">
    <subcellularLocation>
        <location evidence="1">Mitochondrion</location>
    </subcellularLocation>
</comment>
<evidence type="ECO:0000256" key="12">
    <source>
        <dbReference type="SAM" id="MobiDB-lite"/>
    </source>
</evidence>
<keyword evidence="7 11" id="KW-0648">Protein biosynthesis</keyword>
<comment type="caution">
    <text evidence="15">The sequence shown here is derived from an EMBL/GenBank/DDBJ whole genome shotgun (WGS) entry which is preliminary data.</text>
</comment>
<dbReference type="InterPro" id="IPR000924">
    <property type="entry name" value="Glu/Gln-tRNA-synth"/>
</dbReference>
<dbReference type="InterPro" id="IPR008925">
    <property type="entry name" value="aa_tRNA-synth_I_cd-bd_sf"/>
</dbReference>
<dbReference type="EC" id="6.1.1.17" evidence="3"/>
<dbReference type="SUPFAM" id="SSF48163">
    <property type="entry name" value="An anticodon-binding domain of class I aminoacyl-tRNA synthetases"/>
    <property type="match status" value="1"/>
</dbReference>
<dbReference type="GO" id="GO:0005739">
    <property type="term" value="C:mitochondrion"/>
    <property type="evidence" value="ECO:0007669"/>
    <property type="project" value="UniProtKB-SubCell"/>
</dbReference>
<sequence>MYFPNAQILSMMGTLSRKKILSIIGKQQYSLLSSKKLFKDTKNKSSSTDTQSSKKSKKNDIQPRFPTRTRFAPSPTGFLHMGSLRTALYNYLLAKSTNGTFILRIEDTDQKRLVQGAEANILDTLQWCGVKVDEGPIEIDRSTGKVIKEVGEYGPYKQSERSHIYRKYADELIDKGLAYRCFCSKDRLDKLAESAKKLVPPTTVSYDRHCTHLTEEASNDKSQHQSFVIRFKSPAHKYPPFIDLLHGQIDLQPQINPNDVRYEDPVLMKSDGLPTYHFANVIDDHLMKITHVIRGEEWLASTPKHIALYDAFGWDKPEFIHIPLLTTVGDKKLSKRSGDSNVMSLAAKGVLPEALVNFSVLFGWSPKRTTPGEPTKEIYSMKDLSKIFSINELTKGNAKVDDKKLYYFNKVHLHQKLVSDPEFFQQCVGQLVDGLNSKYANGCCIPITNEKGVQILQHLGKNLTTINDLLGETYQYLFESPDLGGNDAIKFVQNIGESTTRVTKILQDASDYLTSVKTLEGFTSKLGEYSSIEVKKKELFQVLRFALSGSHPGVSIDVLVDILGQQESIDRFNGAVKYLQEESR</sequence>
<evidence type="ECO:0000259" key="14">
    <source>
        <dbReference type="Pfam" id="PF19269"/>
    </source>
</evidence>